<dbReference type="AlphaFoldDB" id="A0A1G6K5J7"/>
<dbReference type="Gene3D" id="3.40.190.10">
    <property type="entry name" value="Periplasmic binding protein-like II"/>
    <property type="match status" value="2"/>
</dbReference>
<evidence type="ECO:0000256" key="2">
    <source>
        <dbReference type="ARBA" id="ARBA00022496"/>
    </source>
</evidence>
<dbReference type="EMBL" id="FMZZ01000001">
    <property type="protein sequence ID" value="SDC26342.1"/>
    <property type="molecule type" value="Genomic_DNA"/>
</dbReference>
<evidence type="ECO:0000256" key="1">
    <source>
        <dbReference type="ARBA" id="ARBA00008520"/>
    </source>
</evidence>
<accession>A0A1G6K5J7</accession>
<comment type="similarity">
    <text evidence="1">Belongs to the bacterial solute-binding protein 1 family.</text>
</comment>
<dbReference type="SUPFAM" id="SSF53850">
    <property type="entry name" value="Periplasmic binding protein-like II"/>
    <property type="match status" value="1"/>
</dbReference>
<feature type="binding site" evidence="4">
    <location>
        <position position="231"/>
    </location>
    <ligand>
        <name>Fe cation</name>
        <dbReference type="ChEBI" id="CHEBI:24875"/>
    </ligand>
</feature>
<feature type="chain" id="PRO_5039595378" evidence="5">
    <location>
        <begin position="23"/>
        <end position="345"/>
    </location>
</feature>
<keyword evidence="2" id="KW-0406">Ion transport</keyword>
<dbReference type="STRING" id="1271860.SAMN05216174_101732"/>
<dbReference type="Pfam" id="PF13343">
    <property type="entry name" value="SBP_bac_6"/>
    <property type="match status" value="1"/>
</dbReference>
<keyword evidence="4" id="KW-0479">Metal-binding</keyword>
<sequence>MRHRSIRLAVAVLATALGATLAGCGSTEPAHDGPVLTVYSGRNENLVKPLLDKAAAALGADVKLEVRYGDTAALAGQLAEEGERSPADVFFSQDAGALGALASAGRLAPLPQTVLDASPEQWRAADGAWVSTSLRSRVVVYDPRQVADADLPQGIDDLVDPKWKGKIGFAPSNASWQAFVTAVRVLRGEDGARQWLEKFKANEPQKYDNNIKIRDAVDEGKLPLGLSNHYYWFEKAHQVGVDKMNAKLHYIKGNDPGALVNAAGVGVLASSKNKDLANKFAEFLLSPEAQQYFADATAEYPVRAGVTSAKHKLPPLADLRPPNLRLADLQSLPKTADLLRQVGLL</sequence>
<dbReference type="GO" id="GO:0046872">
    <property type="term" value="F:metal ion binding"/>
    <property type="evidence" value="ECO:0007669"/>
    <property type="project" value="UniProtKB-KW"/>
</dbReference>
<dbReference type="InterPro" id="IPR026045">
    <property type="entry name" value="Ferric-bd"/>
</dbReference>
<dbReference type="PANTHER" id="PTHR30006">
    <property type="entry name" value="THIAMINE-BINDING PERIPLASMIC PROTEIN-RELATED"/>
    <property type="match status" value="1"/>
</dbReference>
<protein>
    <submittedName>
        <fullName evidence="6">Iron(III) transport system substrate-binding protein</fullName>
    </submittedName>
</protein>
<keyword evidence="3 5" id="KW-0732">Signal</keyword>
<feature type="binding site" evidence="4">
    <location>
        <position position="230"/>
    </location>
    <ligand>
        <name>Fe cation</name>
        <dbReference type="ChEBI" id="CHEBI:24875"/>
    </ligand>
</feature>
<evidence type="ECO:0000256" key="3">
    <source>
        <dbReference type="ARBA" id="ARBA00022729"/>
    </source>
</evidence>
<evidence type="ECO:0000256" key="5">
    <source>
        <dbReference type="SAM" id="SignalP"/>
    </source>
</evidence>
<keyword evidence="2" id="KW-0410">Iron transport</keyword>
<evidence type="ECO:0000313" key="6">
    <source>
        <dbReference type="EMBL" id="SDC26342.1"/>
    </source>
</evidence>
<evidence type="ECO:0000313" key="7">
    <source>
        <dbReference type="Proteomes" id="UP000199501"/>
    </source>
</evidence>
<feature type="signal peptide" evidence="5">
    <location>
        <begin position="1"/>
        <end position="22"/>
    </location>
</feature>
<dbReference type="PANTHER" id="PTHR30006:SF15">
    <property type="entry name" value="IRON-UTILIZATION PERIPLASMIC PROTEIN"/>
    <property type="match status" value="1"/>
</dbReference>
<dbReference type="PIRSF" id="PIRSF002825">
    <property type="entry name" value="CfbpA"/>
    <property type="match status" value="1"/>
</dbReference>
<dbReference type="Proteomes" id="UP000199501">
    <property type="component" value="Unassembled WGS sequence"/>
</dbReference>
<keyword evidence="4" id="KW-0408">Iron</keyword>
<organism evidence="6 7">
    <name type="scientific">Actinokineospora iranica</name>
    <dbReference type="NCBI Taxonomy" id="1271860"/>
    <lineage>
        <taxon>Bacteria</taxon>
        <taxon>Bacillati</taxon>
        <taxon>Actinomycetota</taxon>
        <taxon>Actinomycetes</taxon>
        <taxon>Pseudonocardiales</taxon>
        <taxon>Pseudonocardiaceae</taxon>
        <taxon>Actinokineospora</taxon>
    </lineage>
</organism>
<proteinExistence type="inferred from homology"/>
<gene>
    <name evidence="6" type="ORF">SAMN05216174_101732</name>
</gene>
<dbReference type="GO" id="GO:0030288">
    <property type="term" value="C:outer membrane-bounded periplasmic space"/>
    <property type="evidence" value="ECO:0007669"/>
    <property type="project" value="TreeGrafter"/>
</dbReference>
<dbReference type="OrthoDB" id="9769567at2"/>
<dbReference type="PROSITE" id="PS51257">
    <property type="entry name" value="PROKAR_LIPOPROTEIN"/>
    <property type="match status" value="1"/>
</dbReference>
<keyword evidence="2" id="KW-0813">Transport</keyword>
<name>A0A1G6K5J7_9PSEU</name>
<reference evidence="7" key="1">
    <citation type="submission" date="2016-10" db="EMBL/GenBank/DDBJ databases">
        <authorList>
            <person name="Varghese N."/>
            <person name="Submissions S."/>
        </authorList>
    </citation>
    <scope>NUCLEOTIDE SEQUENCE [LARGE SCALE GENOMIC DNA]</scope>
    <source>
        <strain evidence="7">IBRC-M 10403</strain>
    </source>
</reference>
<keyword evidence="7" id="KW-1185">Reference proteome</keyword>
<dbReference type="RefSeq" id="WP_091448085.1">
    <property type="nucleotide sequence ID" value="NZ_FMZZ01000001.1"/>
</dbReference>
<evidence type="ECO:0000256" key="4">
    <source>
        <dbReference type="PIRSR" id="PIRSR002825-1"/>
    </source>
</evidence>
<dbReference type="GO" id="GO:0006826">
    <property type="term" value="P:iron ion transport"/>
    <property type="evidence" value="ECO:0007669"/>
    <property type="project" value="UniProtKB-KW"/>
</dbReference>